<dbReference type="PANTHER" id="PTHR46577:SF1">
    <property type="entry name" value="HTH-TYPE TRANSCRIPTIONAL REGULATORY PROTEIN GABR"/>
    <property type="match status" value="1"/>
</dbReference>
<dbReference type="Proteomes" id="UP000325606">
    <property type="component" value="Chromosome"/>
</dbReference>
<keyword evidence="8" id="KW-1185">Reference proteome</keyword>
<dbReference type="PRINTS" id="PR00035">
    <property type="entry name" value="HTHGNTR"/>
</dbReference>
<dbReference type="AlphaFoldDB" id="A0A5J6LG16"/>
<keyword evidence="3" id="KW-0805">Transcription regulation</keyword>
<reference evidence="7 8" key="1">
    <citation type="submission" date="2019-09" db="EMBL/GenBank/DDBJ databases">
        <title>Nitrincola iocasae sp. nov., a bacterium isolated from the sediment collected at a cold seep field in South China Sea.</title>
        <authorList>
            <person name="Zhang H."/>
            <person name="Wang H."/>
            <person name="Li C."/>
        </authorList>
    </citation>
    <scope>NUCLEOTIDE SEQUENCE [LARGE SCALE GENOMIC DNA]</scope>
    <source>
        <strain evidence="7 8">KXZD1103</strain>
    </source>
</reference>
<gene>
    <name evidence="7" type="ORF">F5I99_12790</name>
</gene>
<dbReference type="GO" id="GO:0030170">
    <property type="term" value="F:pyridoxal phosphate binding"/>
    <property type="evidence" value="ECO:0007669"/>
    <property type="project" value="InterPro"/>
</dbReference>
<evidence type="ECO:0000313" key="7">
    <source>
        <dbReference type="EMBL" id="QEW07306.1"/>
    </source>
</evidence>
<dbReference type="RefSeq" id="WP_151056588.1">
    <property type="nucleotide sequence ID" value="NZ_CP044222.1"/>
</dbReference>
<dbReference type="CDD" id="cd07377">
    <property type="entry name" value="WHTH_GntR"/>
    <property type="match status" value="1"/>
</dbReference>
<dbReference type="KEGG" id="nik:F5I99_12790"/>
<dbReference type="InterPro" id="IPR036390">
    <property type="entry name" value="WH_DNA-bd_sf"/>
</dbReference>
<evidence type="ECO:0000259" key="6">
    <source>
        <dbReference type="PROSITE" id="PS50949"/>
    </source>
</evidence>
<dbReference type="Pfam" id="PF00392">
    <property type="entry name" value="GntR"/>
    <property type="match status" value="1"/>
</dbReference>
<dbReference type="EMBL" id="CP044222">
    <property type="protein sequence ID" value="QEW07306.1"/>
    <property type="molecule type" value="Genomic_DNA"/>
</dbReference>
<proteinExistence type="inferred from homology"/>
<dbReference type="Gene3D" id="1.10.10.10">
    <property type="entry name" value="Winged helix-like DNA-binding domain superfamily/Winged helix DNA-binding domain"/>
    <property type="match status" value="1"/>
</dbReference>
<keyword evidence="7" id="KW-0032">Aminotransferase</keyword>
<feature type="domain" description="HTH gntR-type" evidence="6">
    <location>
        <begin position="19"/>
        <end position="87"/>
    </location>
</feature>
<dbReference type="InterPro" id="IPR000524">
    <property type="entry name" value="Tscrpt_reg_HTH_GntR"/>
</dbReference>
<dbReference type="CDD" id="cd00609">
    <property type="entry name" value="AAT_like"/>
    <property type="match status" value="1"/>
</dbReference>
<dbReference type="InterPro" id="IPR036388">
    <property type="entry name" value="WH-like_DNA-bd_sf"/>
</dbReference>
<keyword evidence="5" id="KW-0804">Transcription</keyword>
<dbReference type="Pfam" id="PF00155">
    <property type="entry name" value="Aminotran_1_2"/>
    <property type="match status" value="1"/>
</dbReference>
<dbReference type="SUPFAM" id="SSF46785">
    <property type="entry name" value="Winged helix' DNA-binding domain"/>
    <property type="match status" value="1"/>
</dbReference>
<dbReference type="InterPro" id="IPR015424">
    <property type="entry name" value="PyrdxlP-dep_Trfase"/>
</dbReference>
<protein>
    <submittedName>
        <fullName evidence="7">PLP-dependent aminotransferase family protein</fullName>
    </submittedName>
</protein>
<dbReference type="PROSITE" id="PS50949">
    <property type="entry name" value="HTH_GNTR"/>
    <property type="match status" value="1"/>
</dbReference>
<dbReference type="InterPro" id="IPR015421">
    <property type="entry name" value="PyrdxlP-dep_Trfase_major"/>
</dbReference>
<name>A0A5J6LG16_9GAMM</name>
<accession>A0A5J6LG16</accession>
<comment type="similarity">
    <text evidence="1">In the C-terminal section; belongs to the class-I pyridoxal-phosphate-dependent aminotransferase family.</text>
</comment>
<evidence type="ECO:0000256" key="3">
    <source>
        <dbReference type="ARBA" id="ARBA00023015"/>
    </source>
</evidence>
<dbReference type="PANTHER" id="PTHR46577">
    <property type="entry name" value="HTH-TYPE TRANSCRIPTIONAL REGULATORY PROTEIN GABR"/>
    <property type="match status" value="1"/>
</dbReference>
<dbReference type="GO" id="GO:0003700">
    <property type="term" value="F:DNA-binding transcription factor activity"/>
    <property type="evidence" value="ECO:0007669"/>
    <property type="project" value="InterPro"/>
</dbReference>
<dbReference type="SUPFAM" id="SSF53383">
    <property type="entry name" value="PLP-dependent transferases"/>
    <property type="match status" value="1"/>
</dbReference>
<dbReference type="InterPro" id="IPR051446">
    <property type="entry name" value="HTH_trans_reg/aminotransferase"/>
</dbReference>
<evidence type="ECO:0000256" key="2">
    <source>
        <dbReference type="ARBA" id="ARBA00022898"/>
    </source>
</evidence>
<dbReference type="Gene3D" id="3.40.640.10">
    <property type="entry name" value="Type I PLP-dependent aspartate aminotransferase-like (Major domain)"/>
    <property type="match status" value="1"/>
</dbReference>
<keyword evidence="7" id="KW-0808">Transferase</keyword>
<dbReference type="InterPro" id="IPR004839">
    <property type="entry name" value="Aminotransferase_I/II_large"/>
</dbReference>
<sequence length="499" mass="55356">MSSISFSSVTISLSTDDQLPLYLQIARQIRPLIEQGRLRPGERLPSSRQLAQDLGVSRTTSSNCYDLLISEGYLLGVPKKGVFIAHHLPSLMPSLMSEPLVPVNAGIHPDISDDGLRFDSGADVSLFPNQIWRRCLQQGWCEPPRQLLEGTMQSGLPALREAVVGYLHVMRGLSVKPNQVIITAGNRDAISLLLSALKRISGYSSPSVWLENPCYPALAESVSSMGVKLDALTIDAEGAVCPPKMSGQLAAILTPSRQYPLGVVMSSRRRQEWLDLCSQHNQSGQTLWLIEDDYDSEFIYQGRAQAPLMNADTQQHTLLVGSFSKILFRSLRIGYIVAPDQLVPALLSSQQALGSMASLPLQPALAIFLTQDYFATHLRKMRRVYQQRRDHLLQLLHAKLPDEFQITSTSTGMHLVAHLNPESDLTDDQLAWVASDLGLTLERLSNHYFTGEPQQGLLLGFSALSEPYMNEGVERLLQAIQIIRKSRSTLLKGRMKYSD</sequence>
<keyword evidence="4" id="KW-0238">DNA-binding</keyword>
<evidence type="ECO:0000256" key="5">
    <source>
        <dbReference type="ARBA" id="ARBA00023163"/>
    </source>
</evidence>
<dbReference type="GO" id="GO:0003677">
    <property type="term" value="F:DNA binding"/>
    <property type="evidence" value="ECO:0007669"/>
    <property type="project" value="UniProtKB-KW"/>
</dbReference>
<organism evidence="7 8">
    <name type="scientific">Nitrincola iocasae</name>
    <dbReference type="NCBI Taxonomy" id="2614693"/>
    <lineage>
        <taxon>Bacteria</taxon>
        <taxon>Pseudomonadati</taxon>
        <taxon>Pseudomonadota</taxon>
        <taxon>Gammaproteobacteria</taxon>
        <taxon>Oceanospirillales</taxon>
        <taxon>Oceanospirillaceae</taxon>
        <taxon>Nitrincola</taxon>
    </lineage>
</organism>
<evidence type="ECO:0000256" key="1">
    <source>
        <dbReference type="ARBA" id="ARBA00005384"/>
    </source>
</evidence>
<evidence type="ECO:0000313" key="8">
    <source>
        <dbReference type="Proteomes" id="UP000325606"/>
    </source>
</evidence>
<dbReference type="SMART" id="SM00345">
    <property type="entry name" value="HTH_GNTR"/>
    <property type="match status" value="1"/>
</dbReference>
<evidence type="ECO:0000256" key="4">
    <source>
        <dbReference type="ARBA" id="ARBA00023125"/>
    </source>
</evidence>
<dbReference type="GO" id="GO:0008483">
    <property type="term" value="F:transaminase activity"/>
    <property type="evidence" value="ECO:0007669"/>
    <property type="project" value="UniProtKB-KW"/>
</dbReference>
<keyword evidence="2" id="KW-0663">Pyridoxal phosphate</keyword>